<organism evidence="2 3">
    <name type="scientific">Phanerochaete sordida</name>
    <dbReference type="NCBI Taxonomy" id="48140"/>
    <lineage>
        <taxon>Eukaryota</taxon>
        <taxon>Fungi</taxon>
        <taxon>Dikarya</taxon>
        <taxon>Basidiomycota</taxon>
        <taxon>Agaricomycotina</taxon>
        <taxon>Agaricomycetes</taxon>
        <taxon>Polyporales</taxon>
        <taxon>Phanerochaetaceae</taxon>
        <taxon>Phanerochaete</taxon>
    </lineage>
</organism>
<keyword evidence="1" id="KW-0472">Membrane</keyword>
<dbReference type="InterPro" id="IPR050587">
    <property type="entry name" value="GNT1/Glycosyltrans_8"/>
</dbReference>
<feature type="transmembrane region" description="Helical" evidence="1">
    <location>
        <begin position="32"/>
        <end position="53"/>
    </location>
</feature>
<protein>
    <submittedName>
        <fullName evidence="2">Glycosyltransferase family 8 protein</fullName>
    </submittedName>
</protein>
<dbReference type="GO" id="GO:0016757">
    <property type="term" value="F:glycosyltransferase activity"/>
    <property type="evidence" value="ECO:0007669"/>
    <property type="project" value="InterPro"/>
</dbReference>
<reference evidence="2 3" key="1">
    <citation type="submission" date="2021-08" db="EMBL/GenBank/DDBJ databases">
        <title>Draft Genome Sequence of Phanerochaete sordida strain YK-624.</title>
        <authorList>
            <person name="Mori T."/>
            <person name="Dohra H."/>
            <person name="Suzuki T."/>
            <person name="Kawagishi H."/>
            <person name="Hirai H."/>
        </authorList>
    </citation>
    <scope>NUCLEOTIDE SEQUENCE [LARGE SCALE GENOMIC DNA]</scope>
    <source>
        <strain evidence="2 3">YK-624</strain>
    </source>
</reference>
<keyword evidence="3" id="KW-1185">Reference proteome</keyword>
<dbReference type="OrthoDB" id="2014201at2759"/>
<dbReference type="SUPFAM" id="SSF53448">
    <property type="entry name" value="Nucleotide-diphospho-sugar transferases"/>
    <property type="match status" value="1"/>
</dbReference>
<keyword evidence="1" id="KW-1133">Transmembrane helix</keyword>
<dbReference type="Gene3D" id="3.90.550.10">
    <property type="entry name" value="Spore Coat Polysaccharide Biosynthesis Protein SpsA, Chain A"/>
    <property type="match status" value="1"/>
</dbReference>
<dbReference type="PANTHER" id="PTHR11183">
    <property type="entry name" value="GLYCOGENIN SUBFAMILY MEMBER"/>
    <property type="match status" value="1"/>
</dbReference>
<name>A0A9P3GTJ2_9APHY</name>
<dbReference type="Proteomes" id="UP000703269">
    <property type="component" value="Unassembled WGS sequence"/>
</dbReference>
<dbReference type="Pfam" id="PF01501">
    <property type="entry name" value="Glyco_transf_8"/>
    <property type="match status" value="1"/>
</dbReference>
<dbReference type="InterPro" id="IPR029044">
    <property type="entry name" value="Nucleotide-diphossugar_trans"/>
</dbReference>
<proteinExistence type="predicted"/>
<gene>
    <name evidence="2" type="ORF">PsYK624_158220</name>
</gene>
<sequence>MPNMRLARYLPRYRNYIPLEPRDGLLLPKPTLLQACFAGVFAFSLLLNIIHFFRPIRTLPSPLDDYQQLKRYPMLNQSAIPPLSEDDWRGAAIVTTLYSDSYAPAVATLGHSLQLVNTSARMIMMYIPSQISPEALCLATASGFVAHPVERIAPPGSGRGIRKQFVDQYTKLRLWTLDTLSEPVRRAVYIDSDTLVLHSLDELFALPYAFAAGPDVWAGDPGFTLAFNAGVLFLRPDSALFGSLVAALGVARYPPAFAEQAFLNQFFATDVLRLPLAYNGNLAIKQRAPKVWESLQDELRVLHYTVNKPFLYDSSRPVPLDRLADRVRESAEEYKGVFREEMLMWGDMWRETRRVYSDKLRECMIFSSFPDPENDER</sequence>
<evidence type="ECO:0000313" key="3">
    <source>
        <dbReference type="Proteomes" id="UP000703269"/>
    </source>
</evidence>
<dbReference type="InterPro" id="IPR002495">
    <property type="entry name" value="Glyco_trans_8"/>
</dbReference>
<dbReference type="EMBL" id="BPQB01000112">
    <property type="protein sequence ID" value="GJE99555.1"/>
    <property type="molecule type" value="Genomic_DNA"/>
</dbReference>
<accession>A0A9P3GTJ2</accession>
<evidence type="ECO:0000313" key="2">
    <source>
        <dbReference type="EMBL" id="GJE99555.1"/>
    </source>
</evidence>
<keyword evidence="1" id="KW-0812">Transmembrane</keyword>
<evidence type="ECO:0000256" key="1">
    <source>
        <dbReference type="SAM" id="Phobius"/>
    </source>
</evidence>
<dbReference type="AlphaFoldDB" id="A0A9P3GTJ2"/>
<comment type="caution">
    <text evidence="2">The sequence shown here is derived from an EMBL/GenBank/DDBJ whole genome shotgun (WGS) entry which is preliminary data.</text>
</comment>